<protein>
    <submittedName>
        <fullName evidence="1">Uncharacterized protein</fullName>
    </submittedName>
</protein>
<gene>
    <name evidence="1" type="ORF">FloV-SA2_00413</name>
</gene>
<sequence length="87" mass="10215">MDTEDEKDDALNTKVNSIKMLLHSANKKEDYDFILKKFNIKCKRNGKILSSLYLKLDVKKKIIKMATEDPEDVFDYDFYMNKMGIKG</sequence>
<accession>A0AB39JFQ8</accession>
<reference evidence="1" key="1">
    <citation type="submission" date="2024-03" db="EMBL/GenBank/DDBJ databases">
        <title>Eukaryotic viruses encode the ribosomal protein eL40.</title>
        <authorList>
            <person name="Thomy J."/>
            <person name="Schvarcz C.R."/>
            <person name="McBeain K.A."/>
            <person name="Edwards K.F."/>
            <person name="Steward G.F."/>
        </authorList>
    </citation>
    <scope>NUCLEOTIDE SEQUENCE</scope>
    <source>
        <strain evidence="1">FloV-SA2</strain>
    </source>
</reference>
<evidence type="ECO:0000313" key="1">
    <source>
        <dbReference type="EMBL" id="XDO02231.1"/>
    </source>
</evidence>
<organism evidence="1">
    <name type="scientific">Florenciella sp. virus SA2</name>
    <dbReference type="NCBI Taxonomy" id="3240092"/>
    <lineage>
        <taxon>Viruses</taxon>
    </lineage>
</organism>
<dbReference type="EMBL" id="PP542043">
    <property type="protein sequence ID" value="XDO02231.1"/>
    <property type="molecule type" value="Genomic_DNA"/>
</dbReference>
<name>A0AB39JFQ8_9VIRU</name>
<proteinExistence type="predicted"/>